<name>N0E599_9MICO</name>
<evidence type="ECO:0000313" key="3">
    <source>
        <dbReference type="EMBL" id="CCH71196.1"/>
    </source>
</evidence>
<gene>
    <name evidence="3" type="ORF">BN10_820032</name>
</gene>
<protein>
    <submittedName>
        <fullName evidence="3">Uncharacterized protein</fullName>
    </submittedName>
</protein>
<keyword evidence="1" id="KW-0175">Coiled coil</keyword>
<evidence type="ECO:0000256" key="2">
    <source>
        <dbReference type="SAM" id="MobiDB-lite"/>
    </source>
</evidence>
<comment type="caution">
    <text evidence="3">The sequence shown here is derived from an EMBL/GenBank/DDBJ whole genome shotgun (WGS) entry which is preliminary data.</text>
</comment>
<proteinExistence type="predicted"/>
<reference evidence="3 4" key="1">
    <citation type="journal article" date="2013" name="ISME J.">
        <title>A metabolic model for members of the genus Tetrasphaera involved in enhanced biological phosphorus removal.</title>
        <authorList>
            <person name="Kristiansen R."/>
            <person name="Nguyen H.T.T."/>
            <person name="Saunders A.M."/>
            <person name="Nielsen J.L."/>
            <person name="Wimmer R."/>
            <person name="Le V.Q."/>
            <person name="McIlroy S.J."/>
            <person name="Petrovski S."/>
            <person name="Seviour R.J."/>
            <person name="Calteau A."/>
            <person name="Nielsen K.L."/>
            <person name="Nielsen P.H."/>
        </authorList>
    </citation>
    <scope>NUCLEOTIDE SEQUENCE [LARGE SCALE GENOMIC DNA]</scope>
    <source>
        <strain evidence="3 4">Lp2</strain>
    </source>
</reference>
<dbReference type="STRING" id="1193181.BN10_820032"/>
<feature type="compositionally biased region" description="Basic and acidic residues" evidence="2">
    <location>
        <begin position="95"/>
        <end position="107"/>
    </location>
</feature>
<feature type="compositionally biased region" description="Basic and acidic residues" evidence="2">
    <location>
        <begin position="119"/>
        <end position="147"/>
    </location>
</feature>
<keyword evidence="4" id="KW-1185">Reference proteome</keyword>
<dbReference type="AlphaFoldDB" id="N0E599"/>
<dbReference type="EMBL" id="CAIZ01000155">
    <property type="protein sequence ID" value="CCH71196.1"/>
    <property type="molecule type" value="Genomic_DNA"/>
</dbReference>
<dbReference type="Proteomes" id="UP000013167">
    <property type="component" value="Unassembled WGS sequence"/>
</dbReference>
<accession>N0E599</accession>
<evidence type="ECO:0000313" key="4">
    <source>
        <dbReference type="Proteomes" id="UP000013167"/>
    </source>
</evidence>
<organism evidence="3 4">
    <name type="scientific">Phycicoccus elongatus Lp2</name>
    <dbReference type="NCBI Taxonomy" id="1193181"/>
    <lineage>
        <taxon>Bacteria</taxon>
        <taxon>Bacillati</taxon>
        <taxon>Actinomycetota</taxon>
        <taxon>Actinomycetes</taxon>
        <taxon>Micrococcales</taxon>
        <taxon>Intrasporangiaceae</taxon>
        <taxon>Phycicoccus</taxon>
    </lineage>
</organism>
<dbReference type="OrthoDB" id="3239501at2"/>
<dbReference type="HOGENOM" id="CLU_1634572_0_0_11"/>
<feature type="region of interest" description="Disordered" evidence="2">
    <location>
        <begin position="90"/>
        <end position="162"/>
    </location>
</feature>
<dbReference type="RefSeq" id="WP_010851027.1">
    <property type="nucleotide sequence ID" value="NZ_HF570956.1"/>
</dbReference>
<feature type="coiled-coil region" evidence="1">
    <location>
        <begin position="26"/>
        <end position="64"/>
    </location>
</feature>
<evidence type="ECO:0000256" key="1">
    <source>
        <dbReference type="SAM" id="Coils"/>
    </source>
</evidence>
<sequence length="162" mass="18572">MSSAEQEMEIAGGEMRSAARQMDDAMRSYLSDLAELRSDVEKYRVEIEEEREDEQGKAEEKRIEREIREGRFGAGIKRLQERMDLQQTTMADILSGRDRDPSADALRELFGPTIEQAAAEERGETFPDPDQDHLPEPPRPEPWRRPDPPPSSGPRPDDYGTW</sequence>